<reference evidence="2" key="1">
    <citation type="journal article" date="2022" name="Nat. Commun.">
        <title>Chromosome evolution and the genetic basis of agronomically important traits in greater yam.</title>
        <authorList>
            <person name="Bredeson J.V."/>
            <person name="Lyons J.B."/>
            <person name="Oniyinde I.O."/>
            <person name="Okereke N.R."/>
            <person name="Kolade O."/>
            <person name="Nnabue I."/>
            <person name="Nwadili C.O."/>
            <person name="Hribova E."/>
            <person name="Parker M."/>
            <person name="Nwogha J."/>
            <person name="Shu S."/>
            <person name="Carlson J."/>
            <person name="Kariba R."/>
            <person name="Muthemba S."/>
            <person name="Knop K."/>
            <person name="Barton G.J."/>
            <person name="Sherwood A.V."/>
            <person name="Lopez-Montes A."/>
            <person name="Asiedu R."/>
            <person name="Jamnadass R."/>
            <person name="Muchugi A."/>
            <person name="Goodstein D."/>
            <person name="Egesi C.N."/>
            <person name="Featherston J."/>
            <person name="Asfaw A."/>
            <person name="Simpson G.G."/>
            <person name="Dolezel J."/>
            <person name="Hendre P.S."/>
            <person name="Van Deynze A."/>
            <person name="Kumar P.L."/>
            <person name="Obidiegwu J.E."/>
            <person name="Bhattacharjee R."/>
            <person name="Rokhsar D.S."/>
        </authorList>
    </citation>
    <scope>NUCLEOTIDE SEQUENCE [LARGE SCALE GENOMIC DNA]</scope>
    <source>
        <strain evidence="2">cv. TDa95/00328</strain>
    </source>
</reference>
<dbReference type="Proteomes" id="UP000827976">
    <property type="component" value="Chromosome 15"/>
</dbReference>
<accession>A0ACB7UMN3</accession>
<protein>
    <submittedName>
        <fullName evidence="1">ScpA-like C-terminal protein</fullName>
    </submittedName>
</protein>
<organism evidence="1 2">
    <name type="scientific">Dioscorea alata</name>
    <name type="common">Purple yam</name>
    <dbReference type="NCBI Taxonomy" id="55571"/>
    <lineage>
        <taxon>Eukaryota</taxon>
        <taxon>Viridiplantae</taxon>
        <taxon>Streptophyta</taxon>
        <taxon>Embryophyta</taxon>
        <taxon>Tracheophyta</taxon>
        <taxon>Spermatophyta</taxon>
        <taxon>Magnoliopsida</taxon>
        <taxon>Liliopsida</taxon>
        <taxon>Dioscoreales</taxon>
        <taxon>Dioscoreaceae</taxon>
        <taxon>Dioscorea</taxon>
    </lineage>
</organism>
<keyword evidence="2" id="KW-1185">Reference proteome</keyword>
<evidence type="ECO:0000313" key="1">
    <source>
        <dbReference type="EMBL" id="KAH7661733.1"/>
    </source>
</evidence>
<proteinExistence type="predicted"/>
<comment type="caution">
    <text evidence="1">The sequence shown here is derived from an EMBL/GenBank/DDBJ whole genome shotgun (WGS) entry which is preliminary data.</text>
</comment>
<gene>
    <name evidence="1" type="ORF">IHE45_15G083200</name>
</gene>
<sequence length="109" mass="12312">MFFHVINLKCPNYLVVGQSQHQPGSIIIITYSVFGKYNVCYLSLCISGANILVCLCHTFVFSLSFFYNELVLLTGRLILIVTIKHHHTVISHALKTSVLYLILCQLTHA</sequence>
<evidence type="ECO:0000313" key="2">
    <source>
        <dbReference type="Proteomes" id="UP000827976"/>
    </source>
</evidence>
<dbReference type="EMBL" id="CM037025">
    <property type="protein sequence ID" value="KAH7661733.1"/>
    <property type="molecule type" value="Genomic_DNA"/>
</dbReference>
<name>A0ACB7UMN3_DIOAL</name>